<feature type="region of interest" description="Disordered" evidence="11">
    <location>
        <begin position="404"/>
        <end position="436"/>
    </location>
</feature>
<dbReference type="EMBL" id="LCTW02000267">
    <property type="protein sequence ID" value="KXX75492.1"/>
    <property type="molecule type" value="Genomic_DNA"/>
</dbReference>
<evidence type="ECO:0000313" key="14">
    <source>
        <dbReference type="Proteomes" id="UP000078237"/>
    </source>
</evidence>
<evidence type="ECO:0000256" key="10">
    <source>
        <dbReference type="PIRNR" id="PIRNR016302"/>
    </source>
</evidence>
<keyword evidence="7" id="KW-0472">Membrane</keyword>
<dbReference type="AlphaFoldDB" id="A0A175VW32"/>
<evidence type="ECO:0000256" key="5">
    <source>
        <dbReference type="ARBA" id="ARBA00022729"/>
    </source>
</evidence>
<evidence type="ECO:0000313" key="13">
    <source>
        <dbReference type="EMBL" id="KXX75492.1"/>
    </source>
</evidence>
<evidence type="ECO:0000256" key="12">
    <source>
        <dbReference type="SAM" id="SignalP"/>
    </source>
</evidence>
<gene>
    <name evidence="13" type="ORF">MMYC01_208116</name>
</gene>
<dbReference type="PANTHER" id="PTHR12145">
    <property type="entry name" value="MANNAN ENDO-1,6-ALPHA-MANNOSIDASE DCW1"/>
    <property type="match status" value="1"/>
</dbReference>
<dbReference type="GO" id="GO:0016052">
    <property type="term" value="P:carbohydrate catabolic process"/>
    <property type="evidence" value="ECO:0007669"/>
    <property type="project" value="InterPro"/>
</dbReference>
<comment type="caution">
    <text evidence="13">The sequence shown here is derived from an EMBL/GenBank/DDBJ whole genome shotgun (WGS) entry which is preliminary data.</text>
</comment>
<dbReference type="FunFam" id="1.50.10.20:FF:000006">
    <property type="entry name" value="Mannan endo-1,6-alpha-mannosidase"/>
    <property type="match status" value="1"/>
</dbReference>
<dbReference type="Gene3D" id="1.50.10.20">
    <property type="match status" value="1"/>
</dbReference>
<evidence type="ECO:0000256" key="3">
    <source>
        <dbReference type="ARBA" id="ARBA00009699"/>
    </source>
</evidence>
<dbReference type="VEuPathDB" id="FungiDB:MMYC01_208116"/>
<proteinExistence type="inferred from homology"/>
<dbReference type="GO" id="GO:0012505">
    <property type="term" value="C:endomembrane system"/>
    <property type="evidence" value="ECO:0007669"/>
    <property type="project" value="UniProtKB-SubCell"/>
</dbReference>
<comment type="catalytic activity">
    <reaction evidence="1 10">
        <text>Random hydrolysis of (1-&gt;6)-alpha-D-mannosidic linkages in unbranched (1-&gt;6)-mannans.</text>
        <dbReference type="EC" id="3.2.1.101"/>
    </reaction>
</comment>
<feature type="compositionally biased region" description="Gly residues" evidence="11">
    <location>
        <begin position="412"/>
        <end position="425"/>
    </location>
</feature>
<evidence type="ECO:0000256" key="8">
    <source>
        <dbReference type="ARBA" id="ARBA00023180"/>
    </source>
</evidence>
<dbReference type="InterPro" id="IPR014480">
    <property type="entry name" value="Mannan-1_6-alpha_mannosidase"/>
</dbReference>
<keyword evidence="9 10" id="KW-0326">Glycosidase</keyword>
<protein>
    <recommendedName>
        <fullName evidence="4 10">Mannan endo-1,6-alpha-mannosidase</fullName>
        <ecNumber evidence="4 10">3.2.1.101</ecNumber>
    </recommendedName>
</protein>
<organism evidence="13 14">
    <name type="scientific">Madurella mycetomatis</name>
    <dbReference type="NCBI Taxonomy" id="100816"/>
    <lineage>
        <taxon>Eukaryota</taxon>
        <taxon>Fungi</taxon>
        <taxon>Dikarya</taxon>
        <taxon>Ascomycota</taxon>
        <taxon>Pezizomycotina</taxon>
        <taxon>Sordariomycetes</taxon>
        <taxon>Sordariomycetidae</taxon>
        <taxon>Sordariales</taxon>
        <taxon>Sordariales incertae sedis</taxon>
        <taxon>Madurella</taxon>
    </lineage>
</organism>
<dbReference type="InterPro" id="IPR008928">
    <property type="entry name" value="6-hairpin_glycosidase_sf"/>
</dbReference>
<evidence type="ECO:0000256" key="4">
    <source>
        <dbReference type="ARBA" id="ARBA00012350"/>
    </source>
</evidence>
<evidence type="ECO:0000256" key="11">
    <source>
        <dbReference type="SAM" id="MobiDB-lite"/>
    </source>
</evidence>
<dbReference type="Proteomes" id="UP000078237">
    <property type="component" value="Unassembled WGS sequence"/>
</dbReference>
<dbReference type="STRING" id="100816.A0A175VW32"/>
<evidence type="ECO:0000256" key="1">
    <source>
        <dbReference type="ARBA" id="ARBA00001452"/>
    </source>
</evidence>
<reference evidence="13 14" key="1">
    <citation type="journal article" date="2016" name="Genome Announc.">
        <title>Genome Sequence of Madurella mycetomatis mm55, Isolated from a Human Mycetoma Case in Sudan.</title>
        <authorList>
            <person name="Smit S."/>
            <person name="Derks M.F."/>
            <person name="Bervoets S."/>
            <person name="Fahal A."/>
            <person name="van Leeuwen W."/>
            <person name="van Belkum A."/>
            <person name="van de Sande W.W."/>
        </authorList>
    </citation>
    <scope>NUCLEOTIDE SEQUENCE [LARGE SCALE GENOMIC DNA]</scope>
    <source>
        <strain evidence="14">mm55</strain>
    </source>
</reference>
<evidence type="ECO:0000256" key="6">
    <source>
        <dbReference type="ARBA" id="ARBA00022801"/>
    </source>
</evidence>
<dbReference type="GO" id="GO:0009272">
    <property type="term" value="P:fungal-type cell wall biogenesis"/>
    <property type="evidence" value="ECO:0007669"/>
    <property type="project" value="TreeGrafter"/>
</dbReference>
<feature type="signal peptide" evidence="12">
    <location>
        <begin position="1"/>
        <end position="18"/>
    </location>
</feature>
<evidence type="ECO:0000256" key="9">
    <source>
        <dbReference type="ARBA" id="ARBA00023295"/>
    </source>
</evidence>
<evidence type="ECO:0000256" key="2">
    <source>
        <dbReference type="ARBA" id="ARBA00004308"/>
    </source>
</evidence>
<comment type="subcellular location">
    <subcellularLocation>
        <location evidence="2">Endomembrane system</location>
    </subcellularLocation>
</comment>
<keyword evidence="6 10" id="KW-0378">Hydrolase</keyword>
<dbReference type="PIRSF" id="PIRSF016302">
    <property type="entry name" value="Man_a_manosd"/>
    <property type="match status" value="1"/>
</dbReference>
<keyword evidence="5 12" id="KW-0732">Signal</keyword>
<feature type="chain" id="PRO_5008043358" description="Mannan endo-1,6-alpha-mannosidase" evidence="12">
    <location>
        <begin position="19"/>
        <end position="456"/>
    </location>
</feature>
<keyword evidence="14" id="KW-1185">Reference proteome</keyword>
<evidence type="ECO:0000256" key="7">
    <source>
        <dbReference type="ARBA" id="ARBA00023136"/>
    </source>
</evidence>
<dbReference type="OrthoDB" id="4571218at2759"/>
<accession>A0A175VW32</accession>
<dbReference type="PANTHER" id="PTHR12145:SF36">
    <property type="entry name" value="MANNAN ENDO-1,6-ALPHA-MANNOSIDASE DCW1"/>
    <property type="match status" value="1"/>
</dbReference>
<sequence>MHKTALSLLLAGAGSVSAALEVDFGSADSIRAAARDVASDLMTYYDGNEPGHIPGIFQPPPEGEYWWYTGAMLWSTMIDYWHYTGDDTYNAVALEGLVHQNGPGLENAFLPPNWTVAAGNDDHGLWGMSAMLAAELNFPSPPQGEPSWIELAEAVFGILVARWEEDDVCDGGLRWQIMSTNVGYELKNTLSNAVLINLGARLARYTGNQTHAVWAARAWDWLAATGLIDGSFNVFDGALTETNCTEPLRYQWSINAGILLQAAAYMYNQTTGDDQAIWESALTGLTNRTLSVFFPDEILLEVACERAMICNSDIRFFKGVALRSLAGVVQLAPFLRDTMSRALRGSAEAAAAACNRGESGRQCGFGWAEREGNWTVGAPEQMNALSALVSMLVDEVAGEGFATAETADQTGGNSGSSEGGSGGDGNENQSGDGESAGARIPVALGWAVVGLVAALL</sequence>
<dbReference type="EC" id="3.2.1.101" evidence="4 10"/>
<dbReference type="Pfam" id="PF03663">
    <property type="entry name" value="Glyco_hydro_76"/>
    <property type="match status" value="1"/>
</dbReference>
<dbReference type="GO" id="GO:0008496">
    <property type="term" value="F:mannan endo-1,6-alpha-mannosidase activity"/>
    <property type="evidence" value="ECO:0007669"/>
    <property type="project" value="UniProtKB-UniRule"/>
</dbReference>
<dbReference type="InterPro" id="IPR005198">
    <property type="entry name" value="Glyco_hydro_76"/>
</dbReference>
<name>A0A175VW32_9PEZI</name>
<dbReference type="SUPFAM" id="SSF48208">
    <property type="entry name" value="Six-hairpin glycosidases"/>
    <property type="match status" value="1"/>
</dbReference>
<keyword evidence="8" id="KW-0325">Glycoprotein</keyword>
<comment type="similarity">
    <text evidence="3 10">Belongs to the glycosyl hydrolase 76 family.</text>
</comment>